<evidence type="ECO:0000256" key="1">
    <source>
        <dbReference type="SAM" id="SignalP"/>
    </source>
</evidence>
<evidence type="ECO:0000313" key="2">
    <source>
        <dbReference type="EMBL" id="SFW26229.1"/>
    </source>
</evidence>
<keyword evidence="1" id="KW-0732">Signal</keyword>
<accession>A0A1K1MT96</accession>
<evidence type="ECO:0008006" key="4">
    <source>
        <dbReference type="Google" id="ProtNLM"/>
    </source>
</evidence>
<dbReference type="EMBL" id="FPJE01000003">
    <property type="protein sequence ID" value="SFW26229.1"/>
    <property type="molecule type" value="Genomic_DNA"/>
</dbReference>
<sequence>MKKTGYKIAYTLLALLIPFLGVADNATKPDPKWTGRYSKEKKIKKSFEVNTNALLKVNNSYGNIVISSWDQNRVEIEVMIKTNGNSEEKVKQKLDEIDVEFEAGKSMVSAKTTFGKKKWGFSSRNNSTSMEINYTIKLPKNNSVDLSNDYGGIQIDKINGNSRISCDYGKLDIGELNGNDNQLSFDYTTKSSIGYMKNGNINADYSGFVLEKAGNLNLNADYTSSEINNVSHLEYTCDYGSINVGNAGDIRGNGDYLSTKLGTIHGNLDITADYGSVKIEQLAADAGNVNIRTEYTGLKIGFHPDYHFSFEAKLEYAGFKGEDDFDYDIKRQEGSSKYYKGTYGNSPSRKVYISSEYGGVTLYKN</sequence>
<gene>
    <name evidence="2" type="ORF">SAMN02927921_00803</name>
</gene>
<feature type="chain" id="PRO_5012227738" description="Adhesin" evidence="1">
    <location>
        <begin position="24"/>
        <end position="365"/>
    </location>
</feature>
<name>A0A1K1MT96_9FLAO</name>
<proteinExistence type="predicted"/>
<keyword evidence="3" id="KW-1185">Reference proteome</keyword>
<dbReference type="RefSeq" id="WP_072316073.1">
    <property type="nucleotide sequence ID" value="NZ_FPJE01000003.1"/>
</dbReference>
<dbReference type="AlphaFoldDB" id="A0A1K1MT96"/>
<reference evidence="2 3" key="1">
    <citation type="submission" date="2016-11" db="EMBL/GenBank/DDBJ databases">
        <authorList>
            <person name="Jaros S."/>
            <person name="Januszkiewicz K."/>
            <person name="Wedrychowicz H."/>
        </authorList>
    </citation>
    <scope>NUCLEOTIDE SEQUENCE [LARGE SCALE GENOMIC DNA]</scope>
    <source>
        <strain evidence="2 3">CGMCC 1.12145</strain>
    </source>
</reference>
<protein>
    <recommendedName>
        <fullName evidence="4">Adhesin</fullName>
    </recommendedName>
</protein>
<dbReference type="OrthoDB" id="1117657at2"/>
<feature type="signal peptide" evidence="1">
    <location>
        <begin position="1"/>
        <end position="23"/>
    </location>
</feature>
<evidence type="ECO:0000313" key="3">
    <source>
        <dbReference type="Proteomes" id="UP000182248"/>
    </source>
</evidence>
<dbReference type="Proteomes" id="UP000182248">
    <property type="component" value="Unassembled WGS sequence"/>
</dbReference>
<dbReference type="STRING" id="1150368.SAMN02927921_00803"/>
<organism evidence="2 3">
    <name type="scientific">Sinomicrobium oceani</name>
    <dbReference type="NCBI Taxonomy" id="1150368"/>
    <lineage>
        <taxon>Bacteria</taxon>
        <taxon>Pseudomonadati</taxon>
        <taxon>Bacteroidota</taxon>
        <taxon>Flavobacteriia</taxon>
        <taxon>Flavobacteriales</taxon>
        <taxon>Flavobacteriaceae</taxon>
        <taxon>Sinomicrobium</taxon>
    </lineage>
</organism>